<keyword evidence="3" id="KW-1185">Reference proteome</keyword>
<dbReference type="InterPro" id="IPR016195">
    <property type="entry name" value="Pol/histidinol_Pase-like"/>
</dbReference>
<dbReference type="EMBL" id="BAAAZR010000001">
    <property type="protein sequence ID" value="GAA3786327.1"/>
    <property type="molecule type" value="Genomic_DNA"/>
</dbReference>
<dbReference type="Gene3D" id="3.20.20.140">
    <property type="entry name" value="Metal-dependent hydrolases"/>
    <property type="match status" value="1"/>
</dbReference>
<protein>
    <recommendedName>
        <fullName evidence="4">DNA helicase UvrD</fullName>
    </recommendedName>
</protein>
<feature type="region of interest" description="Disordered" evidence="1">
    <location>
        <begin position="403"/>
        <end position="433"/>
    </location>
</feature>
<dbReference type="SUPFAM" id="SSF89550">
    <property type="entry name" value="PHP domain-like"/>
    <property type="match status" value="1"/>
</dbReference>
<evidence type="ECO:0000313" key="3">
    <source>
        <dbReference type="Proteomes" id="UP001500888"/>
    </source>
</evidence>
<dbReference type="PANTHER" id="PTHR40084:SF1">
    <property type="entry name" value="PHOSPHOTRANSFERASE"/>
    <property type="match status" value="1"/>
</dbReference>
<name>A0ABP7H6A5_9ACTN</name>
<evidence type="ECO:0000313" key="2">
    <source>
        <dbReference type="EMBL" id="GAA3786327.1"/>
    </source>
</evidence>
<dbReference type="PANTHER" id="PTHR40084">
    <property type="entry name" value="PHOSPHOHYDROLASE, PHP FAMILY"/>
    <property type="match status" value="1"/>
</dbReference>
<reference evidence="3" key="1">
    <citation type="journal article" date="2019" name="Int. J. Syst. Evol. Microbiol.">
        <title>The Global Catalogue of Microorganisms (GCM) 10K type strain sequencing project: providing services to taxonomists for standard genome sequencing and annotation.</title>
        <authorList>
            <consortium name="The Broad Institute Genomics Platform"/>
            <consortium name="The Broad Institute Genome Sequencing Center for Infectious Disease"/>
            <person name="Wu L."/>
            <person name="Ma J."/>
        </authorList>
    </citation>
    <scope>NUCLEOTIDE SEQUENCE [LARGE SCALE GENOMIC DNA]</scope>
    <source>
        <strain evidence="3">JCM 16908</strain>
    </source>
</reference>
<organism evidence="2 3">
    <name type="scientific">Sphaerisporangium flaviroseum</name>
    <dbReference type="NCBI Taxonomy" id="509199"/>
    <lineage>
        <taxon>Bacteria</taxon>
        <taxon>Bacillati</taxon>
        <taxon>Actinomycetota</taxon>
        <taxon>Actinomycetes</taxon>
        <taxon>Streptosporangiales</taxon>
        <taxon>Streptosporangiaceae</taxon>
        <taxon>Sphaerisporangium</taxon>
    </lineage>
</organism>
<evidence type="ECO:0000256" key="1">
    <source>
        <dbReference type="SAM" id="MobiDB-lite"/>
    </source>
</evidence>
<gene>
    <name evidence="2" type="ORF">GCM10022226_00550</name>
</gene>
<dbReference type="RefSeq" id="WP_344932688.1">
    <property type="nucleotide sequence ID" value="NZ_BAAAZR010000001.1"/>
</dbReference>
<accession>A0ABP7H6A5</accession>
<dbReference type="Proteomes" id="UP001500888">
    <property type="component" value="Unassembled WGS sequence"/>
</dbReference>
<sequence>MHSKYSRACSKDSDLEHLTWWARRKGVTLMGTGDFTHPAWFERLRENLVPAEPGLFRLRDEMDRDISRTLPDSVAARKVRFMLSVEISTIYSKGGRSRKIHHLVYMPDFASAEAFNGKLGQIGDLSSDGRPIVGMDSRDLLEATLSSGDGAYLVPAHVWTPWFGVFGSKSGFDTLEECYGDLTDHIFALETGLSSDPAMNWRVSGLDGYRLVSYSDAHSPPIVGRETTVFDTDLDYFGILEALRTGTGHAGTIEFFPEEGKYHVDGHRKCGVRMDPQETEKRGGICPMCGRKLTVGVLSRVEDLADRPAGRRPDGAAGFRNLVPLPEIVGEILRVGPKSKKVRGEVDRLTTAMGPELAILEEVPVEDIAVHSPRLAEAVGRLRRGEVTKEPGYDGEFGVIRVLEPDEPKPANAGDPPMHELKPANVDDPPTLF</sequence>
<comment type="caution">
    <text evidence="2">The sequence shown here is derived from an EMBL/GenBank/DDBJ whole genome shotgun (WGS) entry which is preliminary data.</text>
</comment>
<proteinExistence type="predicted"/>
<dbReference type="CDD" id="cd19067">
    <property type="entry name" value="PfuEndoQ-like"/>
    <property type="match status" value="1"/>
</dbReference>
<evidence type="ECO:0008006" key="4">
    <source>
        <dbReference type="Google" id="ProtNLM"/>
    </source>
</evidence>